<dbReference type="Pfam" id="PF01261">
    <property type="entry name" value="AP_endonuc_2"/>
    <property type="match status" value="1"/>
</dbReference>
<dbReference type="PANTHER" id="PTHR12110:SF41">
    <property type="entry name" value="INOSOSE DEHYDRATASE"/>
    <property type="match status" value="1"/>
</dbReference>
<comment type="caution">
    <text evidence="3">The sequence shown here is derived from an EMBL/GenBank/DDBJ whole genome shotgun (WGS) entry which is preliminary data.</text>
</comment>
<gene>
    <name evidence="3" type="ORF">KK103_10420</name>
</gene>
<dbReference type="Proteomes" id="UP000709437">
    <property type="component" value="Unassembled WGS sequence"/>
</dbReference>
<keyword evidence="1" id="KW-0119">Carbohydrate metabolism</keyword>
<accession>A0A9Q2W2J1</accession>
<dbReference type="GO" id="GO:0016853">
    <property type="term" value="F:isomerase activity"/>
    <property type="evidence" value="ECO:0007669"/>
    <property type="project" value="UniProtKB-KW"/>
</dbReference>
<dbReference type="InterPro" id="IPR036237">
    <property type="entry name" value="Xyl_isomerase-like_sf"/>
</dbReference>
<reference evidence="3" key="1">
    <citation type="submission" date="2021-05" db="EMBL/GenBank/DDBJ databases">
        <title>Whole genome sequence of Curtobacterium flaccumfaciens pv. flaccumfaciens strain CFBP 3417.</title>
        <authorList>
            <person name="Osdaghi E."/>
            <person name="Taghouti G."/>
            <person name="Portier P."/>
            <person name="Fazliarab A."/>
            <person name="Taghavi S.M."/>
            <person name="Briand M."/>
            <person name="Le-Saux M."/>
            <person name="Jacques M.-A."/>
        </authorList>
    </citation>
    <scope>NUCLEOTIDE SEQUENCE</scope>
    <source>
        <strain evidence="3">CFBP 3417</strain>
    </source>
</reference>
<dbReference type="AlphaFoldDB" id="A0A9Q2W2J1"/>
<organism evidence="3 4">
    <name type="scientific">Curtobacterium flaccumfaciens pv. flaccumfaciens</name>
    <dbReference type="NCBI Taxonomy" id="138532"/>
    <lineage>
        <taxon>Bacteria</taxon>
        <taxon>Bacillati</taxon>
        <taxon>Actinomycetota</taxon>
        <taxon>Actinomycetes</taxon>
        <taxon>Micrococcales</taxon>
        <taxon>Microbacteriaceae</taxon>
        <taxon>Curtobacterium</taxon>
    </lineage>
</organism>
<feature type="domain" description="Xylose isomerase-like TIM barrel" evidence="2">
    <location>
        <begin position="55"/>
        <end position="301"/>
    </location>
</feature>
<evidence type="ECO:0000313" key="4">
    <source>
        <dbReference type="Proteomes" id="UP000709437"/>
    </source>
</evidence>
<dbReference type="InterPro" id="IPR050312">
    <property type="entry name" value="IolE/XylAMocC-like"/>
</dbReference>
<dbReference type="SUPFAM" id="SSF51658">
    <property type="entry name" value="Xylose isomerase-like"/>
    <property type="match status" value="1"/>
</dbReference>
<sequence length="340" mass="37371">MTTPQDWVDQDWDPTTWTSETWPVAACLHGFAQVTRDGTAFHDAPAEVWDEVFGQIEAVGFSLAELADSHIRPADLEASRRDELFAVAKSHGIGIPSVHLQRKSVIQPGHEDENLAYAHRTIDAAAEWGMQVFSTGLHQPFTDAQKRALWFWTAPGPKDPDDPEVWNAAVKRLRELGEHAASVGLPMALELYEDTYLGTADSAVRLVEEIGLDNVGLNADVANLIRLHRPVEDWRELFAKTMPHTNYLHVKNYTRDEAGDGSWATSAPSTMETGLINYRQVLSDAVADGFRGIVMTEQYGGDSLGVCATNQQYIRSVLATTKLDATATPTAATSTEGAIR</sequence>
<dbReference type="Gene3D" id="3.20.20.150">
    <property type="entry name" value="Divalent-metal-dependent TIM barrel enzymes"/>
    <property type="match status" value="1"/>
</dbReference>
<dbReference type="InterPro" id="IPR013022">
    <property type="entry name" value="Xyl_isomerase-like_TIM-brl"/>
</dbReference>
<dbReference type="PANTHER" id="PTHR12110">
    <property type="entry name" value="HYDROXYPYRUVATE ISOMERASE"/>
    <property type="match status" value="1"/>
</dbReference>
<evidence type="ECO:0000259" key="2">
    <source>
        <dbReference type="Pfam" id="PF01261"/>
    </source>
</evidence>
<keyword evidence="3" id="KW-0413">Isomerase</keyword>
<dbReference type="EMBL" id="JAHEWX010000012">
    <property type="protein sequence ID" value="MBT1542177.1"/>
    <property type="molecule type" value="Genomic_DNA"/>
</dbReference>
<evidence type="ECO:0000313" key="3">
    <source>
        <dbReference type="EMBL" id="MBT1542177.1"/>
    </source>
</evidence>
<evidence type="ECO:0000256" key="1">
    <source>
        <dbReference type="ARBA" id="ARBA00023277"/>
    </source>
</evidence>
<dbReference type="RefSeq" id="WP_214563158.1">
    <property type="nucleotide sequence ID" value="NZ_JAHEWX010000012.1"/>
</dbReference>
<proteinExistence type="predicted"/>
<protein>
    <submittedName>
        <fullName evidence="3">Sugar phosphate isomerase/epimerase</fullName>
    </submittedName>
</protein>
<name>A0A9Q2W2J1_9MICO</name>